<sequence length="136" mass="14988">MHDAARKAGHGFGGGWYAVLPDGQEEYIWGKVLWVQCAIGGDEEAMGRYAFLERGKKEAIMGNAAGVYMVYMGLRSAVMEVESVKRGEVTVSDERLARQLEGEYGINPLPFGREVDRDAESAEGVQLTNVLWDLTT</sequence>
<feature type="non-terminal residue" evidence="1">
    <location>
        <position position="136"/>
    </location>
</feature>
<evidence type="ECO:0000313" key="2">
    <source>
        <dbReference type="Proteomes" id="UP001055072"/>
    </source>
</evidence>
<reference evidence="1" key="1">
    <citation type="journal article" date="2021" name="Environ. Microbiol.">
        <title>Gene family expansions and transcriptome signatures uncover fungal adaptations to wood decay.</title>
        <authorList>
            <person name="Hage H."/>
            <person name="Miyauchi S."/>
            <person name="Viragh M."/>
            <person name="Drula E."/>
            <person name="Min B."/>
            <person name="Chaduli D."/>
            <person name="Navarro D."/>
            <person name="Favel A."/>
            <person name="Norest M."/>
            <person name="Lesage-Meessen L."/>
            <person name="Balint B."/>
            <person name="Merenyi Z."/>
            <person name="de Eugenio L."/>
            <person name="Morin E."/>
            <person name="Martinez A.T."/>
            <person name="Baldrian P."/>
            <person name="Stursova M."/>
            <person name="Martinez M.J."/>
            <person name="Novotny C."/>
            <person name="Magnuson J.K."/>
            <person name="Spatafora J.W."/>
            <person name="Maurice S."/>
            <person name="Pangilinan J."/>
            <person name="Andreopoulos W."/>
            <person name="LaButti K."/>
            <person name="Hundley H."/>
            <person name="Na H."/>
            <person name="Kuo A."/>
            <person name="Barry K."/>
            <person name="Lipzen A."/>
            <person name="Henrissat B."/>
            <person name="Riley R."/>
            <person name="Ahrendt S."/>
            <person name="Nagy L.G."/>
            <person name="Grigoriev I.V."/>
            <person name="Martin F."/>
            <person name="Rosso M.N."/>
        </authorList>
    </citation>
    <scope>NUCLEOTIDE SEQUENCE</scope>
    <source>
        <strain evidence="1">CBS 384.51</strain>
    </source>
</reference>
<organism evidence="1 2">
    <name type="scientific">Irpex rosettiformis</name>
    <dbReference type="NCBI Taxonomy" id="378272"/>
    <lineage>
        <taxon>Eukaryota</taxon>
        <taxon>Fungi</taxon>
        <taxon>Dikarya</taxon>
        <taxon>Basidiomycota</taxon>
        <taxon>Agaricomycotina</taxon>
        <taxon>Agaricomycetes</taxon>
        <taxon>Polyporales</taxon>
        <taxon>Irpicaceae</taxon>
        <taxon>Irpex</taxon>
    </lineage>
</organism>
<dbReference type="Proteomes" id="UP001055072">
    <property type="component" value="Unassembled WGS sequence"/>
</dbReference>
<gene>
    <name evidence="1" type="ORF">BDY19DRAFT_937400</name>
</gene>
<proteinExistence type="predicted"/>
<keyword evidence="2" id="KW-1185">Reference proteome</keyword>
<accession>A0ACB8U9I9</accession>
<protein>
    <submittedName>
        <fullName evidence="1">Uncharacterized protein</fullName>
    </submittedName>
</protein>
<evidence type="ECO:0000313" key="1">
    <source>
        <dbReference type="EMBL" id="KAI0090774.1"/>
    </source>
</evidence>
<dbReference type="EMBL" id="MU274907">
    <property type="protein sequence ID" value="KAI0090774.1"/>
    <property type="molecule type" value="Genomic_DNA"/>
</dbReference>
<comment type="caution">
    <text evidence="1">The sequence shown here is derived from an EMBL/GenBank/DDBJ whole genome shotgun (WGS) entry which is preliminary data.</text>
</comment>
<name>A0ACB8U9I9_9APHY</name>